<reference evidence="1" key="1">
    <citation type="submission" date="2018-06" db="EMBL/GenBank/DDBJ databases">
        <authorList>
            <person name="Zhirakovskaya E."/>
        </authorList>
    </citation>
    <scope>NUCLEOTIDE SEQUENCE</scope>
</reference>
<sequence length="195" mass="21695">MYRFLIAAVFVLASLPGSAFAYGYAEAEDPMVVLFKSALVEAKNDRWGEVAKLADKGVKSFKDHLFEAEALSPRFADAVKTKNLNLVAETFANLVYVSIRNKIHSNLRENFKNFKNAKSRLSMARKSYIDVLDGNVKKQDAKRSESILKEFDKALEALGSPGLFGVGKKEANAKLYKEAVNAIEASIEKTFKSFK</sequence>
<evidence type="ECO:0000313" key="1">
    <source>
        <dbReference type="EMBL" id="VAX16189.1"/>
    </source>
</evidence>
<protein>
    <submittedName>
        <fullName evidence="1">Uncharacterized protein</fullName>
    </submittedName>
</protein>
<name>A0A3B1BDJ7_9ZZZZ</name>
<dbReference type="EMBL" id="UOGE01000004">
    <property type="protein sequence ID" value="VAX16189.1"/>
    <property type="molecule type" value="Genomic_DNA"/>
</dbReference>
<gene>
    <name evidence="1" type="ORF">MNBD_NITROSPINAE02-298</name>
</gene>
<proteinExistence type="predicted"/>
<accession>A0A3B1BDJ7</accession>
<dbReference type="AlphaFoldDB" id="A0A3B1BDJ7"/>
<organism evidence="1">
    <name type="scientific">hydrothermal vent metagenome</name>
    <dbReference type="NCBI Taxonomy" id="652676"/>
    <lineage>
        <taxon>unclassified sequences</taxon>
        <taxon>metagenomes</taxon>
        <taxon>ecological metagenomes</taxon>
    </lineage>
</organism>